<accession>A0A7X6DJN8</accession>
<dbReference type="Gene3D" id="1.25.40.10">
    <property type="entry name" value="Tetratricopeptide repeat domain"/>
    <property type="match status" value="1"/>
</dbReference>
<evidence type="ECO:0000313" key="4">
    <source>
        <dbReference type="Proteomes" id="UP000521868"/>
    </source>
</evidence>
<evidence type="ECO:0000259" key="1">
    <source>
        <dbReference type="SMART" id="SM00382"/>
    </source>
</evidence>
<protein>
    <submittedName>
        <fullName evidence="3">AAA family ATPase</fullName>
    </submittedName>
</protein>
<dbReference type="Gene3D" id="1.10.10.10">
    <property type="entry name" value="Winged helix-like DNA-binding domain superfamily/Winged helix DNA-binding domain"/>
    <property type="match status" value="1"/>
</dbReference>
<dbReference type="Proteomes" id="UP000521868">
    <property type="component" value="Unassembled WGS sequence"/>
</dbReference>
<dbReference type="Gene3D" id="3.40.50.300">
    <property type="entry name" value="P-loop containing nucleotide triphosphate hydrolases"/>
    <property type="match status" value="1"/>
</dbReference>
<dbReference type="SUPFAM" id="SSF48452">
    <property type="entry name" value="TPR-like"/>
    <property type="match status" value="1"/>
</dbReference>
<proteinExistence type="predicted"/>
<evidence type="ECO:0000259" key="2">
    <source>
        <dbReference type="SMART" id="SM01043"/>
    </source>
</evidence>
<dbReference type="Pfam" id="PF03704">
    <property type="entry name" value="BTAD"/>
    <property type="match status" value="1"/>
</dbReference>
<dbReference type="InterPro" id="IPR027417">
    <property type="entry name" value="P-loop_NTPase"/>
</dbReference>
<feature type="domain" description="Bacterial transcriptional activator" evidence="2">
    <location>
        <begin position="137"/>
        <end position="261"/>
    </location>
</feature>
<dbReference type="Pfam" id="PF13191">
    <property type="entry name" value="AAA_16"/>
    <property type="match status" value="1"/>
</dbReference>
<dbReference type="EMBL" id="VTOX01000010">
    <property type="protein sequence ID" value="NKE68427.1"/>
    <property type="molecule type" value="Genomic_DNA"/>
</dbReference>
<dbReference type="InterPro" id="IPR041664">
    <property type="entry name" value="AAA_16"/>
</dbReference>
<dbReference type="InterPro" id="IPR051677">
    <property type="entry name" value="AfsR-DnrI-RedD_regulator"/>
</dbReference>
<comment type="caution">
    <text evidence="3">The sequence shown here is derived from an EMBL/GenBank/DDBJ whole genome shotgun (WGS) entry which is preliminary data.</text>
</comment>
<dbReference type="PANTHER" id="PTHR35807">
    <property type="entry name" value="TRANSCRIPTIONAL REGULATOR REDD-RELATED"/>
    <property type="match status" value="1"/>
</dbReference>
<dbReference type="SMART" id="SM00382">
    <property type="entry name" value="AAA"/>
    <property type="match status" value="1"/>
</dbReference>
<sequence length="1079" mass="113865">MPCSPPGVPETFPARAGCKGSAMAVQPARESAPVSIRLLGQFSLGAGSVAPAAASGTPPSPLGRRAAELLQLLSLQPQRSLMHEQVLEALWPHLDPGAGSANLRKAAHHARQFVGERDALVLRGGRVFLLPNRSVECDAARFEQAADEALAAGDAVACKAAAGLYGGELLPQSRYEPWTEAPRRRLREKYLQLLRRAGDLERLVREEPTDEAAHLQLMREELAAGRRSSALRWYGHLRDHLLQGMGLRPGPQVEALYRECIAGMEGAAPRFVGRALELVRVLGWLRASLAGKPGGVLLRAPAGMGKTAFCRRVAEEARGLGWQVRALQASDWTRPYGITSDLVEPLLREHPDAAQAIGAHAQAVLAAMTPAAGSAPPLALPLGRHQMVGAVRRLLLATADGRPVLLVVDDAHAADDASIEMLMQLAASGPPVFVLLACRPALPELLERHSSRLVRAGQLEAIALGPLAEDEAALLASRAAPAALPAEAAAGVARLSEGIPFAVIELARAPLAGSRPGHASLPRTVSAAIAGRLCDADPPALEALRRLALSAEVFDVATAVALAEDEGQDPLARLDQALGAGVLVVPDGRYRFRHALLRQALVDGIPPHRLVALHRDVAMRLQRTGATPGLVGLHWLAAGDPDQALPWSLAAAREAFRLGACEDVLRHVEPLLAHRPAHPEALALRAEAMDALGRPGTLAAYDAAADVAAEVQAHELRAKRALAQVKMSDPPGALKYLRDVHPTTVAGRLAEALAYSGAAALGFGDPAEGSRRSAEVRRLALETGDEGTLVIASWAQAAAAHARGDLHGSVWADLQETSHLPHLAVRVFDGHLCITQRFLYGARPYADVIAFADALAVEAQRLGAARGHAFAVTLRGEAKLLSGQLDAAEQDLVAGGRLHRAIGGATGEALSLQRRSELAMFRGQPDVARGLLDEALDVARQSGVGFHLLDRIYGTRIALARDPDAALCVVEEAAAAVRGPLETCPGCRITFAIPATIAAARAHELDLAAEHERASDYLANVVMKLPAWYAALHEARAHLALAGGDRAAASQRFTAAAQGFRGCGQTLDEARCRVAAAGE</sequence>
<keyword evidence="4" id="KW-1185">Reference proteome</keyword>
<reference evidence="3 4" key="1">
    <citation type="journal article" date="2020" name="Nature">
        <title>Bacterial chemolithoautotrophy via manganese oxidation.</title>
        <authorList>
            <person name="Yu H."/>
            <person name="Leadbetter J.R."/>
        </authorList>
    </citation>
    <scope>NUCLEOTIDE SEQUENCE [LARGE SCALE GENOMIC DNA]</scope>
    <source>
        <strain evidence="3 4">RBP-1</strain>
    </source>
</reference>
<feature type="domain" description="AAA+ ATPase" evidence="1">
    <location>
        <begin position="292"/>
        <end position="460"/>
    </location>
</feature>
<dbReference type="InterPro" id="IPR003593">
    <property type="entry name" value="AAA+_ATPase"/>
</dbReference>
<name>A0A7X6DJN8_9BURK</name>
<dbReference type="AlphaFoldDB" id="A0A7X6DJN8"/>
<dbReference type="InterPro" id="IPR005158">
    <property type="entry name" value="BTAD"/>
</dbReference>
<dbReference type="InterPro" id="IPR011990">
    <property type="entry name" value="TPR-like_helical_dom_sf"/>
</dbReference>
<gene>
    <name evidence="3" type="ORF">RAMLITH_21655</name>
</gene>
<dbReference type="SUPFAM" id="SSF52540">
    <property type="entry name" value="P-loop containing nucleoside triphosphate hydrolases"/>
    <property type="match status" value="1"/>
</dbReference>
<organism evidence="3 4">
    <name type="scientific">Ramlibacter lithotrophicus</name>
    <dbReference type="NCBI Taxonomy" id="2606681"/>
    <lineage>
        <taxon>Bacteria</taxon>
        <taxon>Pseudomonadati</taxon>
        <taxon>Pseudomonadota</taxon>
        <taxon>Betaproteobacteria</taxon>
        <taxon>Burkholderiales</taxon>
        <taxon>Comamonadaceae</taxon>
        <taxon>Ramlibacter</taxon>
    </lineage>
</organism>
<evidence type="ECO:0000313" key="3">
    <source>
        <dbReference type="EMBL" id="NKE68427.1"/>
    </source>
</evidence>
<dbReference type="SMART" id="SM01043">
    <property type="entry name" value="BTAD"/>
    <property type="match status" value="1"/>
</dbReference>
<dbReference type="InterPro" id="IPR036388">
    <property type="entry name" value="WH-like_DNA-bd_sf"/>
</dbReference>